<dbReference type="FunFam" id="1.10.287.130:FF:000049">
    <property type="entry name" value="C4-dicarboxylate transport sensor protein DctB"/>
    <property type="match status" value="1"/>
</dbReference>
<evidence type="ECO:0000256" key="14">
    <source>
        <dbReference type="ARBA" id="ARBA00023136"/>
    </source>
</evidence>
<evidence type="ECO:0000256" key="17">
    <source>
        <dbReference type="SAM" id="Coils"/>
    </source>
</evidence>
<dbReference type="RefSeq" id="WP_068346135.1">
    <property type="nucleotide sequence ID" value="NZ_LQBQ01000012.1"/>
</dbReference>
<dbReference type="OrthoDB" id="7568856at2"/>
<evidence type="ECO:0000256" key="6">
    <source>
        <dbReference type="ARBA" id="ARBA00022553"/>
    </source>
</evidence>
<evidence type="ECO:0000259" key="19">
    <source>
        <dbReference type="PROSITE" id="PS50109"/>
    </source>
</evidence>
<comment type="function">
    <text evidence="15">Member of the two-component regulatory system DctB/DctD involved in the transport of C4-dicarboxylates. DctB functions as a membrane-associated protein kinase that phosphorylates DctD in response to environmental signals.</text>
</comment>
<keyword evidence="12 18" id="KW-1133">Transmembrane helix</keyword>
<evidence type="ECO:0000256" key="8">
    <source>
        <dbReference type="ARBA" id="ARBA00022692"/>
    </source>
</evidence>
<dbReference type="PANTHER" id="PTHR43065:SF46">
    <property type="entry name" value="C4-DICARBOXYLATE TRANSPORT SENSOR PROTEIN DCTB"/>
    <property type="match status" value="1"/>
</dbReference>
<dbReference type="EC" id="2.7.13.3" evidence="3"/>
<evidence type="ECO:0000256" key="11">
    <source>
        <dbReference type="ARBA" id="ARBA00022840"/>
    </source>
</evidence>
<dbReference type="Gene3D" id="3.30.450.20">
    <property type="entry name" value="PAS domain"/>
    <property type="match status" value="1"/>
</dbReference>
<keyword evidence="8 18" id="KW-0812">Transmembrane</keyword>
<dbReference type="SUPFAM" id="SSF103190">
    <property type="entry name" value="Sensory domain-like"/>
    <property type="match status" value="1"/>
</dbReference>
<dbReference type="InterPro" id="IPR036097">
    <property type="entry name" value="HisK_dim/P_sf"/>
</dbReference>
<evidence type="ECO:0000256" key="5">
    <source>
        <dbReference type="ARBA" id="ARBA00022519"/>
    </source>
</evidence>
<dbReference type="EMBL" id="LQBQ01000012">
    <property type="protein sequence ID" value="KUJ80653.1"/>
    <property type="molecule type" value="Genomic_DNA"/>
</dbReference>
<dbReference type="SMART" id="SM00388">
    <property type="entry name" value="HisKA"/>
    <property type="match status" value="1"/>
</dbReference>
<dbReference type="Gene3D" id="3.30.565.10">
    <property type="entry name" value="Histidine kinase-like ATPase, C-terminal domain"/>
    <property type="match status" value="1"/>
</dbReference>
<feature type="transmembrane region" description="Helical" evidence="18">
    <location>
        <begin position="272"/>
        <end position="293"/>
    </location>
</feature>
<dbReference type="InterPro" id="IPR029151">
    <property type="entry name" value="Sensor-like_sf"/>
</dbReference>
<keyword evidence="6" id="KW-0597">Phosphoprotein</keyword>
<evidence type="ECO:0000256" key="16">
    <source>
        <dbReference type="ARBA" id="ARBA00073143"/>
    </source>
</evidence>
<keyword evidence="21" id="KW-1185">Reference proteome</keyword>
<feature type="coiled-coil region" evidence="17">
    <location>
        <begin position="318"/>
        <end position="352"/>
    </location>
</feature>
<reference evidence="21" key="1">
    <citation type="submission" date="2015-12" db="EMBL/GenBank/DDBJ databases">
        <authorList>
            <person name="Zhang G."/>
            <person name="Stingl U."/>
        </authorList>
    </citation>
    <scope>NUCLEOTIDE SEQUENCE [LARGE SCALE GENOMIC DNA]</scope>
    <source>
        <strain evidence="21">ZGT118</strain>
    </source>
</reference>
<evidence type="ECO:0000256" key="4">
    <source>
        <dbReference type="ARBA" id="ARBA00022475"/>
    </source>
</evidence>
<dbReference type="Gene3D" id="1.10.287.130">
    <property type="match status" value="1"/>
</dbReference>
<dbReference type="GO" id="GO:0005886">
    <property type="term" value="C:plasma membrane"/>
    <property type="evidence" value="ECO:0007669"/>
    <property type="project" value="UniProtKB-SubCell"/>
</dbReference>
<dbReference type="PANTHER" id="PTHR43065">
    <property type="entry name" value="SENSOR HISTIDINE KINASE"/>
    <property type="match status" value="1"/>
</dbReference>
<dbReference type="Proteomes" id="UP000053791">
    <property type="component" value="Unassembled WGS sequence"/>
</dbReference>
<evidence type="ECO:0000256" key="15">
    <source>
        <dbReference type="ARBA" id="ARBA00059004"/>
    </source>
</evidence>
<dbReference type="InterPro" id="IPR036890">
    <property type="entry name" value="HATPase_C_sf"/>
</dbReference>
<keyword evidence="5" id="KW-0997">Cell inner membrane</keyword>
<evidence type="ECO:0000256" key="3">
    <source>
        <dbReference type="ARBA" id="ARBA00012438"/>
    </source>
</evidence>
<dbReference type="SMART" id="SM00387">
    <property type="entry name" value="HATPase_c"/>
    <property type="match status" value="1"/>
</dbReference>
<sequence>MHRVLVISGFLLAVGLLSASVWSYGYRQALTQLSEKAEADLELASDRLSTQLQVYQELAVLMAEHPYLRDLDDPDRQAAAAALLLEVADKTSAMDVLFADENGRVLAAARGVIGPEATGSAAFRRAMQGALGSEHGILRPQGQRTYSYAAPAFDENGRVRGALMVIADVEDVEQTWRGSTEAVFFTDRQGRVFISNRSELLFWTRPEGEPGLIPPNAEPPVFSADWVGPHEVWRLGWGPYLPERALHLIRDLPVIGMTGEVLMDVAPARRLASLQAAAVAAICLAFGAMLYLATERRRTLAEANAVLETRVQQRTRALTAANAALRREVSERQEAEAALKRAQADLVQAGKLSALGQMSAGISHELNQPLMAIRQFADNGAAFLARGNSEKAAENLGRISDMAARMARIIKNLRAFARNESEPMGKVDLVQVLNAAVELTEARLRADGVDLDWQPPNEPVFAWGGEVRLVQVFVNLINNAADAMADQEGKRIQISLRTGPRLAVSVRDTGPGIKDPEKIFEPFYTTKAVGSSEGMGLGLSISYGMVQSFGGDIRGANTPEGAEFTVELDPWREDEAA</sequence>
<dbReference type="Pfam" id="PF00512">
    <property type="entry name" value="HisKA"/>
    <property type="match status" value="1"/>
</dbReference>
<keyword evidence="11" id="KW-0067">ATP-binding</keyword>
<dbReference type="InterPro" id="IPR003661">
    <property type="entry name" value="HisK_dim/P_dom"/>
</dbReference>
<dbReference type="InterPro" id="IPR004358">
    <property type="entry name" value="Sig_transdc_His_kin-like_C"/>
</dbReference>
<evidence type="ECO:0000256" key="7">
    <source>
        <dbReference type="ARBA" id="ARBA00022679"/>
    </source>
</evidence>
<comment type="catalytic activity">
    <reaction evidence="1">
        <text>ATP + protein L-histidine = ADP + protein N-phospho-L-histidine.</text>
        <dbReference type="EC" id="2.7.13.3"/>
    </reaction>
</comment>
<comment type="caution">
    <text evidence="20">The sequence shown here is derived from an EMBL/GenBank/DDBJ whole genome shotgun (WGS) entry which is preliminary data.</text>
</comment>
<dbReference type="Pfam" id="PF02518">
    <property type="entry name" value="HATPase_c"/>
    <property type="match status" value="1"/>
</dbReference>
<evidence type="ECO:0000256" key="12">
    <source>
        <dbReference type="ARBA" id="ARBA00022989"/>
    </source>
</evidence>
<gene>
    <name evidence="20" type="ORF">AVO45_06340</name>
</gene>
<feature type="domain" description="Histidine kinase" evidence="19">
    <location>
        <begin position="361"/>
        <end position="572"/>
    </location>
</feature>
<evidence type="ECO:0000256" key="10">
    <source>
        <dbReference type="ARBA" id="ARBA00022777"/>
    </source>
</evidence>
<keyword evidence="10" id="KW-0418">Kinase</keyword>
<keyword evidence="17" id="KW-0175">Coiled coil</keyword>
<keyword evidence="9" id="KW-0547">Nucleotide-binding</keyword>
<keyword evidence="7" id="KW-0808">Transferase</keyword>
<keyword evidence="4" id="KW-1003">Cell membrane</keyword>
<evidence type="ECO:0000313" key="21">
    <source>
        <dbReference type="Proteomes" id="UP000053791"/>
    </source>
</evidence>
<evidence type="ECO:0000256" key="18">
    <source>
        <dbReference type="SAM" id="Phobius"/>
    </source>
</evidence>
<keyword evidence="14 18" id="KW-0472">Membrane</keyword>
<dbReference type="PIRSF" id="PIRSF036431">
    <property type="entry name" value="STHK_DctB"/>
    <property type="match status" value="1"/>
</dbReference>
<keyword evidence="13" id="KW-0902">Two-component regulatory system</keyword>
<evidence type="ECO:0000313" key="20">
    <source>
        <dbReference type="EMBL" id="KUJ80653.1"/>
    </source>
</evidence>
<comment type="subcellular location">
    <subcellularLocation>
        <location evidence="2">Cell inner membrane</location>
        <topology evidence="2">Multi-pass membrane protein</topology>
    </subcellularLocation>
</comment>
<evidence type="ECO:0000256" key="9">
    <source>
        <dbReference type="ARBA" id="ARBA00022741"/>
    </source>
</evidence>
<name>A0A0X3TY16_9RHOB</name>
<dbReference type="InterPro" id="IPR005467">
    <property type="entry name" value="His_kinase_dom"/>
</dbReference>
<dbReference type="STRING" id="1685379.AVO45_06340"/>
<dbReference type="PROSITE" id="PS50109">
    <property type="entry name" value="HIS_KIN"/>
    <property type="match status" value="1"/>
</dbReference>
<organism evidence="20 21">
    <name type="scientific">Ruegeria marisrubri</name>
    <dbReference type="NCBI Taxonomy" id="1685379"/>
    <lineage>
        <taxon>Bacteria</taxon>
        <taxon>Pseudomonadati</taxon>
        <taxon>Pseudomonadota</taxon>
        <taxon>Alphaproteobacteria</taxon>
        <taxon>Rhodobacterales</taxon>
        <taxon>Roseobacteraceae</taxon>
        <taxon>Ruegeria</taxon>
    </lineage>
</organism>
<proteinExistence type="predicted"/>
<dbReference type="InterPro" id="IPR003594">
    <property type="entry name" value="HATPase_dom"/>
</dbReference>
<evidence type="ECO:0000256" key="1">
    <source>
        <dbReference type="ARBA" id="ARBA00000085"/>
    </source>
</evidence>
<protein>
    <recommendedName>
        <fullName evidence="16">C4-dicarboxylate transport sensor protein DctB</fullName>
        <ecNumber evidence="3">2.7.13.3</ecNumber>
    </recommendedName>
</protein>
<dbReference type="InterPro" id="IPR017055">
    <property type="entry name" value="Sig_transdc_His_kinase_DctB"/>
</dbReference>
<dbReference type="CDD" id="cd00082">
    <property type="entry name" value="HisKA"/>
    <property type="match status" value="1"/>
</dbReference>
<dbReference type="AlphaFoldDB" id="A0A0X3TY16"/>
<dbReference type="GO" id="GO:0000155">
    <property type="term" value="F:phosphorelay sensor kinase activity"/>
    <property type="evidence" value="ECO:0007669"/>
    <property type="project" value="InterPro"/>
</dbReference>
<dbReference type="GO" id="GO:0005524">
    <property type="term" value="F:ATP binding"/>
    <property type="evidence" value="ECO:0007669"/>
    <property type="project" value="UniProtKB-KW"/>
</dbReference>
<dbReference type="SUPFAM" id="SSF55874">
    <property type="entry name" value="ATPase domain of HSP90 chaperone/DNA topoisomerase II/histidine kinase"/>
    <property type="match status" value="1"/>
</dbReference>
<dbReference type="PRINTS" id="PR00344">
    <property type="entry name" value="BCTRLSENSOR"/>
</dbReference>
<evidence type="ECO:0000256" key="2">
    <source>
        <dbReference type="ARBA" id="ARBA00004429"/>
    </source>
</evidence>
<accession>A0A0X3TY16</accession>
<dbReference type="SUPFAM" id="SSF47384">
    <property type="entry name" value="Homodimeric domain of signal transducing histidine kinase"/>
    <property type="match status" value="1"/>
</dbReference>
<evidence type="ECO:0000256" key="13">
    <source>
        <dbReference type="ARBA" id="ARBA00023012"/>
    </source>
</evidence>